<reference evidence="3" key="1">
    <citation type="submission" date="2021-01" db="EMBL/GenBank/DDBJ databases">
        <authorList>
            <consortium name="Genoscope - CEA"/>
            <person name="William W."/>
        </authorList>
    </citation>
    <scope>NUCLEOTIDE SEQUENCE</scope>
</reference>
<feature type="transmembrane region" description="Helical" evidence="1">
    <location>
        <begin position="6"/>
        <end position="27"/>
    </location>
</feature>
<dbReference type="PANTHER" id="PTHR12277">
    <property type="entry name" value="ALPHA/BETA HYDROLASE DOMAIN-CONTAINING PROTEIN"/>
    <property type="match status" value="1"/>
</dbReference>
<evidence type="ECO:0000313" key="4">
    <source>
        <dbReference type="Proteomes" id="UP000683925"/>
    </source>
</evidence>
<dbReference type="EMBL" id="CAJJDP010000029">
    <property type="protein sequence ID" value="CAD8154202.1"/>
    <property type="molecule type" value="Genomic_DNA"/>
</dbReference>
<keyword evidence="1" id="KW-0472">Membrane</keyword>
<dbReference type="Pfam" id="PF03959">
    <property type="entry name" value="FSH1"/>
    <property type="match status" value="1"/>
</dbReference>
<gene>
    <name evidence="3" type="ORF">POCTA_138.1.T0290041</name>
</gene>
<dbReference type="AlphaFoldDB" id="A0A8S1TRQ8"/>
<dbReference type="PANTHER" id="PTHR12277:SF197">
    <property type="entry name" value="CHROMOSOME UNDETERMINED SCAFFOLD_38, WHOLE GENOME SHOTGUN SEQUENCE"/>
    <property type="match status" value="1"/>
</dbReference>
<dbReference type="OrthoDB" id="10249433at2759"/>
<proteinExistence type="predicted"/>
<sequence>MENFSLQLCLIITFIMSIIALIICLTTQMKCYISPRKLKSYIERILNRMIFPARSCNQYQSISNQELKFFSVVRRNAGEGNQNQRCNNIEFNRIVPYAFLRNETYPNSKYYVIYFHGNGENIDGAAQFVRLLMQSLKFHAFLIEYPKYGTYQYTETNAQIILEDSILAYEQIKEENKLEDSQIYIFGRSIGSGPAIHVASQKNCRGLVTISAYRSLKQLIRGMVFCVGYFVSQIMDERFNNEENITKVKCPALFIHGVDDTLIPSHHSIFLQRKLYNQTKAARQELFSHMNHNNIHEFQYEISEKIALYFEELSQANS</sequence>
<feature type="domain" description="Serine hydrolase" evidence="2">
    <location>
        <begin position="187"/>
        <end position="290"/>
    </location>
</feature>
<accession>A0A8S1TRQ8</accession>
<keyword evidence="1" id="KW-0812">Transmembrane</keyword>
<dbReference type="InterPro" id="IPR005645">
    <property type="entry name" value="FSH-like_dom"/>
</dbReference>
<organism evidence="3 4">
    <name type="scientific">Paramecium octaurelia</name>
    <dbReference type="NCBI Taxonomy" id="43137"/>
    <lineage>
        <taxon>Eukaryota</taxon>
        <taxon>Sar</taxon>
        <taxon>Alveolata</taxon>
        <taxon>Ciliophora</taxon>
        <taxon>Intramacronucleata</taxon>
        <taxon>Oligohymenophorea</taxon>
        <taxon>Peniculida</taxon>
        <taxon>Parameciidae</taxon>
        <taxon>Paramecium</taxon>
    </lineage>
</organism>
<dbReference type="OMA" id="LIEYPKY"/>
<evidence type="ECO:0000256" key="1">
    <source>
        <dbReference type="SAM" id="Phobius"/>
    </source>
</evidence>
<evidence type="ECO:0000259" key="2">
    <source>
        <dbReference type="Pfam" id="PF03959"/>
    </source>
</evidence>
<keyword evidence="4" id="KW-1185">Reference proteome</keyword>
<name>A0A8S1TRQ8_PAROT</name>
<dbReference type="Proteomes" id="UP000683925">
    <property type="component" value="Unassembled WGS sequence"/>
</dbReference>
<comment type="caution">
    <text evidence="3">The sequence shown here is derived from an EMBL/GenBank/DDBJ whole genome shotgun (WGS) entry which is preliminary data.</text>
</comment>
<protein>
    <recommendedName>
        <fullName evidence="2">Serine hydrolase domain-containing protein</fullName>
    </recommendedName>
</protein>
<keyword evidence="1" id="KW-1133">Transmembrane helix</keyword>
<evidence type="ECO:0000313" key="3">
    <source>
        <dbReference type="EMBL" id="CAD8154202.1"/>
    </source>
</evidence>